<evidence type="ECO:0000313" key="2">
    <source>
        <dbReference type="Proteomes" id="UP000095544"/>
    </source>
</evidence>
<dbReference type="Proteomes" id="UP000095544">
    <property type="component" value="Unassembled WGS sequence"/>
</dbReference>
<evidence type="ECO:0008006" key="3">
    <source>
        <dbReference type="Google" id="ProtNLM"/>
    </source>
</evidence>
<organism evidence="1 2">
    <name type="scientific">Faecalicatena contorta</name>
    <dbReference type="NCBI Taxonomy" id="39482"/>
    <lineage>
        <taxon>Bacteria</taxon>
        <taxon>Bacillati</taxon>
        <taxon>Bacillota</taxon>
        <taxon>Clostridia</taxon>
        <taxon>Lachnospirales</taxon>
        <taxon>Lachnospiraceae</taxon>
        <taxon>Faecalicatena</taxon>
    </lineage>
</organism>
<protein>
    <recommendedName>
        <fullName evidence="3">DUF3221 domain-containing protein</fullName>
    </recommendedName>
</protein>
<dbReference type="RefSeq" id="WP_050638938.1">
    <property type="nucleotide sequence ID" value="NZ_CABKUE010000004.1"/>
</dbReference>
<dbReference type="AlphaFoldDB" id="A0A174N1W7"/>
<dbReference type="OrthoDB" id="9779098at2"/>
<name>A0A174N1W7_9FIRM</name>
<evidence type="ECO:0000313" key="1">
    <source>
        <dbReference type="EMBL" id="CUP40095.1"/>
    </source>
</evidence>
<gene>
    <name evidence="1" type="ORF">ERS852491_05062</name>
</gene>
<dbReference type="STRING" id="39482.ERS852491_05062"/>
<sequence>MRKIRLGLLTIALSICISGCSKDINYIIDHEPSIKGTVMEIKDGYARIEVSKSEETIAENQEILVSLDAERKDSTTDLQIGDEAAVYYDGNIEESDPARIEKVYAILYIGESRTKLEYGKEGEADDER</sequence>
<dbReference type="EMBL" id="CYZU01000097">
    <property type="protein sequence ID" value="CUP40095.1"/>
    <property type="molecule type" value="Genomic_DNA"/>
</dbReference>
<proteinExistence type="predicted"/>
<reference evidence="1 2" key="1">
    <citation type="submission" date="2015-09" db="EMBL/GenBank/DDBJ databases">
        <authorList>
            <consortium name="Pathogen Informatics"/>
        </authorList>
    </citation>
    <scope>NUCLEOTIDE SEQUENCE [LARGE SCALE GENOMIC DNA]</scope>
    <source>
        <strain evidence="1 2">2789STDY5834876</strain>
    </source>
</reference>
<accession>A0A174N1W7</accession>